<dbReference type="Pfam" id="PF00563">
    <property type="entry name" value="EAL"/>
    <property type="match status" value="1"/>
</dbReference>
<dbReference type="Proteomes" id="UP001595555">
    <property type="component" value="Unassembled WGS sequence"/>
</dbReference>
<name>A0ABV7FHC4_9GAMM</name>
<dbReference type="PROSITE" id="PS50883">
    <property type="entry name" value="EAL"/>
    <property type="match status" value="1"/>
</dbReference>
<protein>
    <submittedName>
        <fullName evidence="2">EAL domain-containing protein</fullName>
    </submittedName>
</protein>
<dbReference type="PANTHER" id="PTHR33121:SF15">
    <property type="entry name" value="BLUE LIGHT- AND TEMPERATURE-REGULATED ANTIREPRESSOR BLUF"/>
    <property type="match status" value="1"/>
</dbReference>
<evidence type="ECO:0000313" key="3">
    <source>
        <dbReference type="Proteomes" id="UP001595555"/>
    </source>
</evidence>
<evidence type="ECO:0000313" key="2">
    <source>
        <dbReference type="EMBL" id="MFC3116143.1"/>
    </source>
</evidence>
<dbReference type="SUPFAM" id="SSF141868">
    <property type="entry name" value="EAL domain-like"/>
    <property type="match status" value="1"/>
</dbReference>
<sequence length="259" mass="29384">MTTDRQCRPTGCDQCKDGEALGFDFTMAFQPIVSARHKNIFAHEALVRGPNNEGAATIFAQINETNLYKFDQACRTKAIQLAAHLGMQSLLSINFMPNAVYRPELCIRATLAAAEKYNFPIEQIIFEITESEKVDDLAHVRNIVEYYRQRGFRTAIDDFGAGYSGLNLLAEIQTDLMKLDMALIRNIDQRRSSQIIVRGIMQVCRELDMQVIAEGIESYEEFSLLFDLGIDLFQGYYFARPAFEALAEIPADIFSLHRT</sequence>
<evidence type="ECO:0000259" key="1">
    <source>
        <dbReference type="PROSITE" id="PS50883"/>
    </source>
</evidence>
<gene>
    <name evidence="2" type="ORF">ACFODX_11285</name>
</gene>
<comment type="caution">
    <text evidence="2">The sequence shown here is derived from an EMBL/GenBank/DDBJ whole genome shotgun (WGS) entry which is preliminary data.</text>
</comment>
<reference evidence="3" key="1">
    <citation type="journal article" date="2019" name="Int. J. Syst. Evol. Microbiol.">
        <title>The Global Catalogue of Microorganisms (GCM) 10K type strain sequencing project: providing services to taxonomists for standard genome sequencing and annotation.</title>
        <authorList>
            <consortium name="The Broad Institute Genomics Platform"/>
            <consortium name="The Broad Institute Genome Sequencing Center for Infectious Disease"/>
            <person name="Wu L."/>
            <person name="Ma J."/>
        </authorList>
    </citation>
    <scope>NUCLEOTIDE SEQUENCE [LARGE SCALE GENOMIC DNA]</scope>
    <source>
        <strain evidence="3">KCTC 52237</strain>
    </source>
</reference>
<dbReference type="PANTHER" id="PTHR33121">
    <property type="entry name" value="CYCLIC DI-GMP PHOSPHODIESTERASE PDEF"/>
    <property type="match status" value="1"/>
</dbReference>
<dbReference type="InterPro" id="IPR035919">
    <property type="entry name" value="EAL_sf"/>
</dbReference>
<feature type="domain" description="EAL" evidence="1">
    <location>
        <begin position="8"/>
        <end position="255"/>
    </location>
</feature>
<organism evidence="2 3">
    <name type="scientific">Cellvibrio fontiphilus</name>
    <dbReference type="NCBI Taxonomy" id="1815559"/>
    <lineage>
        <taxon>Bacteria</taxon>
        <taxon>Pseudomonadati</taxon>
        <taxon>Pseudomonadota</taxon>
        <taxon>Gammaproteobacteria</taxon>
        <taxon>Cellvibrionales</taxon>
        <taxon>Cellvibrionaceae</taxon>
        <taxon>Cellvibrio</taxon>
    </lineage>
</organism>
<dbReference type="InterPro" id="IPR001633">
    <property type="entry name" value="EAL_dom"/>
</dbReference>
<dbReference type="Gene3D" id="3.20.20.450">
    <property type="entry name" value="EAL domain"/>
    <property type="match status" value="1"/>
</dbReference>
<dbReference type="RefSeq" id="WP_378119123.1">
    <property type="nucleotide sequence ID" value="NZ_JBHRTF010000004.1"/>
</dbReference>
<dbReference type="SMART" id="SM00052">
    <property type="entry name" value="EAL"/>
    <property type="match status" value="1"/>
</dbReference>
<keyword evidence="3" id="KW-1185">Reference proteome</keyword>
<proteinExistence type="predicted"/>
<accession>A0ABV7FHC4</accession>
<dbReference type="EMBL" id="JBHRTF010000004">
    <property type="protein sequence ID" value="MFC3116143.1"/>
    <property type="molecule type" value="Genomic_DNA"/>
</dbReference>
<dbReference type="InterPro" id="IPR050706">
    <property type="entry name" value="Cyclic-di-GMP_PDE-like"/>
</dbReference>
<dbReference type="CDD" id="cd01948">
    <property type="entry name" value="EAL"/>
    <property type="match status" value="1"/>
</dbReference>